<evidence type="ECO:0000256" key="1">
    <source>
        <dbReference type="ARBA" id="ARBA00004273"/>
    </source>
</evidence>
<feature type="region of interest" description="Disordered" evidence="6">
    <location>
        <begin position="48"/>
        <end position="67"/>
    </location>
</feature>
<protein>
    <submittedName>
        <fullName evidence="8">Uncharacterized protein</fullName>
    </submittedName>
</protein>
<name>A0A132A815_SARSC</name>
<evidence type="ECO:0000256" key="3">
    <source>
        <dbReference type="ARBA" id="ARBA00022792"/>
    </source>
</evidence>
<dbReference type="SUPFAM" id="SSF81419">
    <property type="entry name" value="Mitochondrial cytochrome c oxidase subunit VIIa"/>
    <property type="match status" value="1"/>
</dbReference>
<dbReference type="AlphaFoldDB" id="A0A132A815"/>
<evidence type="ECO:0000256" key="4">
    <source>
        <dbReference type="ARBA" id="ARBA00023128"/>
    </source>
</evidence>
<reference evidence="8 9" key="1">
    <citation type="journal article" date="2015" name="Parasit. Vectors">
        <title>Draft genome of the scabies mite.</title>
        <authorList>
            <person name="Rider S.D.Jr."/>
            <person name="Morgan M.S."/>
            <person name="Arlian L.G."/>
        </authorList>
    </citation>
    <scope>NUCLEOTIDE SEQUENCE [LARGE SCALE GENOMIC DNA]</scope>
    <source>
        <strain evidence="8">Arlian Lab</strain>
    </source>
</reference>
<dbReference type="InterPro" id="IPR036539">
    <property type="entry name" value="Cyt_c_oxidase_su7a_sf"/>
</dbReference>
<dbReference type="EMBL" id="JXLN01011339">
    <property type="protein sequence ID" value="KPM07126.1"/>
    <property type="molecule type" value="Genomic_DNA"/>
</dbReference>
<dbReference type="GO" id="GO:0005743">
    <property type="term" value="C:mitochondrial inner membrane"/>
    <property type="evidence" value="ECO:0007669"/>
    <property type="project" value="UniProtKB-SubCell"/>
</dbReference>
<dbReference type="Proteomes" id="UP000616769">
    <property type="component" value="Unassembled WGS sequence"/>
</dbReference>
<keyword evidence="5 7" id="KW-0472">Membrane</keyword>
<organism evidence="8 9">
    <name type="scientific">Sarcoptes scabiei</name>
    <name type="common">Itch mite</name>
    <name type="synonym">Acarus scabiei</name>
    <dbReference type="NCBI Taxonomy" id="52283"/>
    <lineage>
        <taxon>Eukaryota</taxon>
        <taxon>Metazoa</taxon>
        <taxon>Ecdysozoa</taxon>
        <taxon>Arthropoda</taxon>
        <taxon>Chelicerata</taxon>
        <taxon>Arachnida</taxon>
        <taxon>Acari</taxon>
        <taxon>Acariformes</taxon>
        <taxon>Sarcoptiformes</taxon>
        <taxon>Astigmata</taxon>
        <taxon>Psoroptidia</taxon>
        <taxon>Sarcoptoidea</taxon>
        <taxon>Sarcoptidae</taxon>
        <taxon>Sarcoptinae</taxon>
        <taxon>Sarcoptes</taxon>
    </lineage>
</organism>
<dbReference type="OrthoDB" id="6481145at2759"/>
<keyword evidence="4" id="KW-0496">Mitochondrion</keyword>
<feature type="compositionally biased region" description="Basic and acidic residues" evidence="6">
    <location>
        <begin position="48"/>
        <end position="57"/>
    </location>
</feature>
<dbReference type="VEuPathDB" id="VectorBase:SSCA010462"/>
<comment type="subcellular location">
    <subcellularLocation>
        <location evidence="1">Mitochondrion inner membrane</location>
    </subcellularLocation>
</comment>
<comment type="similarity">
    <text evidence="2">Belongs to the cytochrome c oxidase VIIa family.</text>
</comment>
<dbReference type="GO" id="GO:0006123">
    <property type="term" value="P:mitochondrial electron transport, cytochrome c to oxygen"/>
    <property type="evidence" value="ECO:0007669"/>
    <property type="project" value="InterPro"/>
</dbReference>
<evidence type="ECO:0000256" key="6">
    <source>
        <dbReference type="SAM" id="MobiDB-lite"/>
    </source>
</evidence>
<keyword evidence="3" id="KW-0999">Mitochondrion inner membrane</keyword>
<evidence type="ECO:0000256" key="2">
    <source>
        <dbReference type="ARBA" id="ARBA00009331"/>
    </source>
</evidence>
<evidence type="ECO:0000256" key="5">
    <source>
        <dbReference type="ARBA" id="ARBA00023136"/>
    </source>
</evidence>
<keyword evidence="7" id="KW-1133">Transmembrane helix</keyword>
<dbReference type="GO" id="GO:0045277">
    <property type="term" value="C:respiratory chain complex IV"/>
    <property type="evidence" value="ECO:0007669"/>
    <property type="project" value="InterPro"/>
</dbReference>
<gene>
    <name evidence="8" type="ORF">QR98_0056110</name>
</gene>
<keyword evidence="7" id="KW-0812">Transmembrane</keyword>
<sequence length="125" mass="14782">MANLLISSSRHLIRMQTNQKILSVLQFKRALSALTYVRPNPKGYKSWKEIPDSELPKSPDPTNPLYDTPGYKRIQKKRIWYEMNPDVPVYLREGLIDQIRFRLYYTLLILLTVTQLYIVITEIIK</sequence>
<proteinExistence type="inferred from homology"/>
<accession>A0A132A815</accession>
<evidence type="ECO:0000256" key="7">
    <source>
        <dbReference type="SAM" id="Phobius"/>
    </source>
</evidence>
<comment type="caution">
    <text evidence="8">The sequence shown here is derived from an EMBL/GenBank/DDBJ whole genome shotgun (WGS) entry which is preliminary data.</text>
</comment>
<feature type="transmembrane region" description="Helical" evidence="7">
    <location>
        <begin position="101"/>
        <end position="120"/>
    </location>
</feature>
<evidence type="ECO:0000313" key="8">
    <source>
        <dbReference type="EMBL" id="KPM07126.1"/>
    </source>
</evidence>
<evidence type="ECO:0000313" key="9">
    <source>
        <dbReference type="Proteomes" id="UP000616769"/>
    </source>
</evidence>